<dbReference type="InterPro" id="IPR025997">
    <property type="entry name" value="SBP_2_dom"/>
</dbReference>
<dbReference type="SUPFAM" id="SSF53822">
    <property type="entry name" value="Periplasmic binding protein-like I"/>
    <property type="match status" value="1"/>
</dbReference>
<gene>
    <name evidence="6" type="ORF">SAMN06296008_11450</name>
</gene>
<dbReference type="OrthoDB" id="9813037at2"/>
<accession>A0A1W2BNA8</accession>
<proteinExistence type="inferred from homology"/>
<evidence type="ECO:0000256" key="4">
    <source>
        <dbReference type="SAM" id="SignalP"/>
    </source>
</evidence>
<reference evidence="6 7" key="1">
    <citation type="submission" date="2017-04" db="EMBL/GenBank/DDBJ databases">
        <authorList>
            <person name="Afonso C.L."/>
            <person name="Miller P.J."/>
            <person name="Scott M.A."/>
            <person name="Spackman E."/>
            <person name="Goraichik I."/>
            <person name="Dimitrov K.M."/>
            <person name="Suarez D.L."/>
            <person name="Swayne D.E."/>
        </authorList>
    </citation>
    <scope>NUCLEOTIDE SEQUENCE [LARGE SCALE GENOMIC DNA]</scope>
    <source>
        <strain evidence="6 7">VK13</strain>
    </source>
</reference>
<feature type="chain" id="PRO_5013094221" evidence="4">
    <location>
        <begin position="24"/>
        <end position="319"/>
    </location>
</feature>
<protein>
    <submittedName>
        <fullName evidence="6">Monosaccharide ABC transporter substrate-binding protein, CUT2 family</fullName>
    </submittedName>
</protein>
<dbReference type="Proteomes" id="UP000192708">
    <property type="component" value="Unassembled WGS sequence"/>
</dbReference>
<dbReference type="GO" id="GO:0030313">
    <property type="term" value="C:cell envelope"/>
    <property type="evidence" value="ECO:0007669"/>
    <property type="project" value="UniProtKB-SubCell"/>
</dbReference>
<dbReference type="CDD" id="cd01536">
    <property type="entry name" value="PBP1_ABC_sugar_binding-like"/>
    <property type="match status" value="1"/>
</dbReference>
<evidence type="ECO:0000313" key="7">
    <source>
        <dbReference type="Proteomes" id="UP000192708"/>
    </source>
</evidence>
<feature type="domain" description="Periplasmic binding protein" evidence="5">
    <location>
        <begin position="28"/>
        <end position="269"/>
    </location>
</feature>
<evidence type="ECO:0000256" key="2">
    <source>
        <dbReference type="ARBA" id="ARBA00007639"/>
    </source>
</evidence>
<sequence length="319" mass="33738">MKNHHIVFATALSLALASTQAIADGEKIAIFTKNQTNPYFQAFRLGADSAAKQMNAATTHYVPTKPDSIPEQLGEIDDVVVKKPNGIVLIPVDYKAIVPGVKKINDAGIPVVNATDRAESGNFVNWVGADDYSTALAAGQALVKALGGKGNVVIIEGVRGVVGNTNRVNGFKKAIEEAPGIKLLASQPGNYQRLQALQVMENLIQTYPKIDGVMAANDAMAGGAMEALEGANRKSLIVGINGSKEAVEAIKAGKMLASGDAAPFLQGCFSTMSVLRSIRNLPVPKEIVFPPMLVEKTTLANYDIAPDKQSCPAWNTIVK</sequence>
<dbReference type="AlphaFoldDB" id="A0A1W2BNA8"/>
<comment type="subcellular location">
    <subcellularLocation>
        <location evidence="1">Cell envelope</location>
    </subcellularLocation>
</comment>
<dbReference type="STRING" id="1938817.SAMN06296008_11450"/>
<keyword evidence="3 4" id="KW-0732">Signal</keyword>
<organism evidence="6 7">
    <name type="scientific">Polynucleobacter kasalickyi</name>
    <dbReference type="NCBI Taxonomy" id="1938817"/>
    <lineage>
        <taxon>Bacteria</taxon>
        <taxon>Pseudomonadati</taxon>
        <taxon>Pseudomonadota</taxon>
        <taxon>Betaproteobacteria</taxon>
        <taxon>Burkholderiales</taxon>
        <taxon>Burkholderiaceae</taxon>
        <taxon>Polynucleobacter</taxon>
    </lineage>
</organism>
<dbReference type="Gene3D" id="3.40.50.2300">
    <property type="match status" value="2"/>
</dbReference>
<comment type="similarity">
    <text evidence="2">Belongs to the bacterial solute-binding protein 2 family.</text>
</comment>
<dbReference type="PANTHER" id="PTHR46847:SF1">
    <property type="entry name" value="D-ALLOSE-BINDING PERIPLASMIC PROTEIN-RELATED"/>
    <property type="match status" value="1"/>
</dbReference>
<keyword evidence="7" id="KW-1185">Reference proteome</keyword>
<evidence type="ECO:0000313" key="6">
    <source>
        <dbReference type="EMBL" id="SMC74361.1"/>
    </source>
</evidence>
<dbReference type="RefSeq" id="WP_084285217.1">
    <property type="nucleotide sequence ID" value="NZ_FWXJ01000014.1"/>
</dbReference>
<dbReference type="InterPro" id="IPR028082">
    <property type="entry name" value="Peripla_BP_I"/>
</dbReference>
<name>A0A1W2BNA8_9BURK</name>
<evidence type="ECO:0000259" key="5">
    <source>
        <dbReference type="Pfam" id="PF13407"/>
    </source>
</evidence>
<dbReference type="EMBL" id="FWXJ01000014">
    <property type="protein sequence ID" value="SMC74361.1"/>
    <property type="molecule type" value="Genomic_DNA"/>
</dbReference>
<dbReference type="Pfam" id="PF13407">
    <property type="entry name" value="Peripla_BP_4"/>
    <property type="match status" value="1"/>
</dbReference>
<dbReference type="GO" id="GO:0030246">
    <property type="term" value="F:carbohydrate binding"/>
    <property type="evidence" value="ECO:0007669"/>
    <property type="project" value="UniProtKB-ARBA"/>
</dbReference>
<evidence type="ECO:0000256" key="3">
    <source>
        <dbReference type="ARBA" id="ARBA00022729"/>
    </source>
</evidence>
<evidence type="ECO:0000256" key="1">
    <source>
        <dbReference type="ARBA" id="ARBA00004196"/>
    </source>
</evidence>
<feature type="signal peptide" evidence="4">
    <location>
        <begin position="1"/>
        <end position="23"/>
    </location>
</feature>
<dbReference type="PANTHER" id="PTHR46847">
    <property type="entry name" value="D-ALLOSE-BINDING PERIPLASMIC PROTEIN-RELATED"/>
    <property type="match status" value="1"/>
</dbReference>